<organism evidence="1 2">
    <name type="scientific">Xenorhabdus bovienii str. oregonense</name>
    <dbReference type="NCBI Taxonomy" id="1398202"/>
    <lineage>
        <taxon>Bacteria</taxon>
        <taxon>Pseudomonadati</taxon>
        <taxon>Pseudomonadota</taxon>
        <taxon>Gammaproteobacteria</taxon>
        <taxon>Enterobacterales</taxon>
        <taxon>Morganellaceae</taxon>
        <taxon>Xenorhabdus</taxon>
    </lineage>
</organism>
<accession>A0A077P0J4</accession>
<dbReference type="AlphaFoldDB" id="A0A077P0J4"/>
<proteinExistence type="predicted"/>
<dbReference type="EMBL" id="CBSX010000028">
    <property type="protein sequence ID" value="CDH04253.1"/>
    <property type="molecule type" value="Genomic_DNA"/>
</dbReference>
<evidence type="ECO:0000313" key="2">
    <source>
        <dbReference type="Proteomes" id="UP000028483"/>
    </source>
</evidence>
<dbReference type="RefSeq" id="WP_071826505.1">
    <property type="nucleotide sequence ID" value="NZ_CAWLUU010000109.1"/>
</dbReference>
<reference evidence="1" key="1">
    <citation type="submission" date="2013-07" db="EMBL/GenBank/DDBJ databases">
        <title>Sub-species coevolution in mutualistic symbiosis.</title>
        <authorList>
            <person name="Murfin K."/>
            <person name="Klassen J."/>
            <person name="Lee M."/>
            <person name="Forst S."/>
            <person name="Stock P."/>
            <person name="Goodrich-Blair H."/>
        </authorList>
    </citation>
    <scope>NUCLEOTIDE SEQUENCE [LARGE SCALE GENOMIC DNA]</scope>
    <source>
        <strain evidence="1">Oregonense</strain>
    </source>
</reference>
<dbReference type="Proteomes" id="UP000028483">
    <property type="component" value="Unassembled WGS sequence"/>
</dbReference>
<comment type="caution">
    <text evidence="1">The sequence shown here is derived from an EMBL/GenBank/DDBJ whole genome shotgun (WGS) entry which is preliminary data.</text>
</comment>
<dbReference type="HOGENOM" id="CLU_3086334_0_0_6"/>
<dbReference type="InterPro" id="IPR030990">
    <property type="entry name" value="RiPP_XyeA"/>
</dbReference>
<gene>
    <name evidence="1" type="ORF">XBO1_1230004</name>
</gene>
<evidence type="ECO:0008006" key="3">
    <source>
        <dbReference type="Google" id="ProtNLM"/>
    </source>
</evidence>
<evidence type="ECO:0000313" key="1">
    <source>
        <dbReference type="EMBL" id="CDH04253.1"/>
    </source>
</evidence>
<sequence>MSKLQREIDLNNAQVINSSEKKQERKELVENMMDSVSGGWLNVFVRWDRAI</sequence>
<name>A0A077P0J4_XENBV</name>
<protein>
    <recommendedName>
        <fullName evidence="3">RSAM-modified RiPP, XyeA family</fullName>
    </recommendedName>
</protein>
<dbReference type="NCBIfam" id="TIGR04495">
    <property type="entry name" value="RiPP_XyeA"/>
    <property type="match status" value="1"/>
</dbReference>